<accession>A0A3N5Y9K9</accession>
<dbReference type="EMBL" id="RPOK01000005">
    <property type="protein sequence ID" value="RPJ65335.1"/>
    <property type="molecule type" value="Genomic_DNA"/>
</dbReference>
<organism evidence="2 3">
    <name type="scientific">Alteromonas sediminis</name>
    <dbReference type="NCBI Taxonomy" id="2259342"/>
    <lineage>
        <taxon>Bacteria</taxon>
        <taxon>Pseudomonadati</taxon>
        <taxon>Pseudomonadota</taxon>
        <taxon>Gammaproteobacteria</taxon>
        <taxon>Alteromonadales</taxon>
        <taxon>Alteromonadaceae</taxon>
        <taxon>Alteromonas/Salinimonas group</taxon>
        <taxon>Alteromonas</taxon>
    </lineage>
</organism>
<feature type="chain" id="PRO_5018253367" evidence="1">
    <location>
        <begin position="21"/>
        <end position="113"/>
    </location>
</feature>
<feature type="signal peptide" evidence="1">
    <location>
        <begin position="1"/>
        <end position="20"/>
    </location>
</feature>
<evidence type="ECO:0000313" key="3">
    <source>
        <dbReference type="Proteomes" id="UP000275281"/>
    </source>
</evidence>
<protein>
    <submittedName>
        <fullName evidence="2">Uncharacterized protein</fullName>
    </submittedName>
</protein>
<keyword evidence="3" id="KW-1185">Reference proteome</keyword>
<evidence type="ECO:0000256" key="1">
    <source>
        <dbReference type="SAM" id="SignalP"/>
    </source>
</evidence>
<keyword evidence="1" id="KW-0732">Signal</keyword>
<proteinExistence type="predicted"/>
<sequence length="113" mass="12608">MSRRLAIFCCLLWVSLDVGADPTKPAANAVVKTQEQNAKQPEKPVLEAIISKRDILIAVIDGILTTESFASDTLRVHAISRHQVDVEYAINGMWKRETLTLSSATFTKKRQLK</sequence>
<evidence type="ECO:0000313" key="2">
    <source>
        <dbReference type="EMBL" id="RPJ65335.1"/>
    </source>
</evidence>
<gene>
    <name evidence="2" type="ORF">DRW07_15635</name>
</gene>
<reference evidence="2 3" key="1">
    <citation type="submission" date="2018-11" db="EMBL/GenBank/DDBJ databases">
        <authorList>
            <person name="Ye M.-Q."/>
            <person name="Du Z.-J."/>
        </authorList>
    </citation>
    <scope>NUCLEOTIDE SEQUENCE [LARGE SCALE GENOMIC DNA]</scope>
    <source>
        <strain evidence="2 3">U0105</strain>
    </source>
</reference>
<name>A0A3N5Y9K9_9ALTE</name>
<dbReference type="AlphaFoldDB" id="A0A3N5Y9K9"/>
<dbReference type="RefSeq" id="WP_124028882.1">
    <property type="nucleotide sequence ID" value="NZ_JBHRSN010000014.1"/>
</dbReference>
<comment type="caution">
    <text evidence="2">The sequence shown here is derived from an EMBL/GenBank/DDBJ whole genome shotgun (WGS) entry which is preliminary data.</text>
</comment>
<dbReference type="Proteomes" id="UP000275281">
    <property type="component" value="Unassembled WGS sequence"/>
</dbReference>